<protein>
    <submittedName>
        <fullName evidence="2">Uncharacterized protein</fullName>
    </submittedName>
</protein>
<keyword evidence="1" id="KW-0732">Signal</keyword>
<dbReference type="Proteomes" id="UP000607653">
    <property type="component" value="Unassembled WGS sequence"/>
</dbReference>
<comment type="caution">
    <text evidence="2">The sequence shown here is derived from an EMBL/GenBank/DDBJ whole genome shotgun (WGS) entry which is preliminary data.</text>
</comment>
<dbReference type="EMBL" id="DUZY01000001">
    <property type="protein sequence ID" value="DAD24786.1"/>
    <property type="molecule type" value="Genomic_DNA"/>
</dbReference>
<sequence>MAFFLVLVFFRKMEAQATMFKADGVSLAVGFSKFVFEPDAINTFRRFSATALELTSMELKGSRAYQGTTFGPKCRKIVVSQRNSVTILWKEYDVEVNDNCS</sequence>
<dbReference type="AlphaFoldDB" id="A0A822Y0L2"/>
<evidence type="ECO:0000313" key="2">
    <source>
        <dbReference type="EMBL" id="DAD24786.1"/>
    </source>
</evidence>
<feature type="signal peptide" evidence="1">
    <location>
        <begin position="1"/>
        <end position="15"/>
    </location>
</feature>
<organism evidence="2 3">
    <name type="scientific">Nelumbo nucifera</name>
    <name type="common">Sacred lotus</name>
    <dbReference type="NCBI Taxonomy" id="4432"/>
    <lineage>
        <taxon>Eukaryota</taxon>
        <taxon>Viridiplantae</taxon>
        <taxon>Streptophyta</taxon>
        <taxon>Embryophyta</taxon>
        <taxon>Tracheophyta</taxon>
        <taxon>Spermatophyta</taxon>
        <taxon>Magnoliopsida</taxon>
        <taxon>Proteales</taxon>
        <taxon>Nelumbonaceae</taxon>
        <taxon>Nelumbo</taxon>
    </lineage>
</organism>
<name>A0A822Y0L2_NELNU</name>
<feature type="chain" id="PRO_5032668770" evidence="1">
    <location>
        <begin position="16"/>
        <end position="101"/>
    </location>
</feature>
<proteinExistence type="predicted"/>
<gene>
    <name evidence="2" type="ORF">HUJ06_026250</name>
</gene>
<evidence type="ECO:0000256" key="1">
    <source>
        <dbReference type="SAM" id="SignalP"/>
    </source>
</evidence>
<reference evidence="2 3" key="1">
    <citation type="journal article" date="2020" name="Mol. Biol. Evol.">
        <title>Distinct Expression and Methylation Patterns for Genes with Different Fates following a Single Whole-Genome Duplication in Flowering Plants.</title>
        <authorList>
            <person name="Shi T."/>
            <person name="Rahmani R.S."/>
            <person name="Gugger P.F."/>
            <person name="Wang M."/>
            <person name="Li H."/>
            <person name="Zhang Y."/>
            <person name="Li Z."/>
            <person name="Wang Q."/>
            <person name="Van de Peer Y."/>
            <person name="Marchal K."/>
            <person name="Chen J."/>
        </authorList>
    </citation>
    <scope>NUCLEOTIDE SEQUENCE [LARGE SCALE GENOMIC DNA]</scope>
    <source>
        <tissue evidence="2">Leaf</tissue>
    </source>
</reference>
<evidence type="ECO:0000313" key="3">
    <source>
        <dbReference type="Proteomes" id="UP000607653"/>
    </source>
</evidence>
<accession>A0A822Y0L2</accession>
<keyword evidence="3" id="KW-1185">Reference proteome</keyword>